<dbReference type="PANTHER" id="PTHR35008">
    <property type="entry name" value="BLL4482 PROTEIN-RELATED"/>
    <property type="match status" value="1"/>
</dbReference>
<evidence type="ECO:0000256" key="8">
    <source>
        <dbReference type="PROSITE-ProRule" id="PRU00433"/>
    </source>
</evidence>
<comment type="caution">
    <text evidence="12">The sequence shown here is derived from an EMBL/GenBank/DDBJ whole genome shotgun (WGS) entry which is preliminary data.</text>
</comment>
<dbReference type="SUPFAM" id="SSF46626">
    <property type="entry name" value="Cytochrome c"/>
    <property type="match status" value="3"/>
</dbReference>
<keyword evidence="7 8" id="KW-0408">Iron</keyword>
<dbReference type="Pfam" id="PF00034">
    <property type="entry name" value="Cytochrom_C"/>
    <property type="match status" value="1"/>
</dbReference>
<evidence type="ECO:0000256" key="3">
    <source>
        <dbReference type="ARBA" id="ARBA00022617"/>
    </source>
</evidence>
<dbReference type="RefSeq" id="WP_051487388.1">
    <property type="nucleotide sequence ID" value="NZ_AQQW01000002.1"/>
</dbReference>
<evidence type="ECO:0000256" key="4">
    <source>
        <dbReference type="ARBA" id="ARBA00022660"/>
    </source>
</evidence>
<sequence>MRANWKSRLMASVAVSASAMLFPAISSAQSWAGAPGDDAIARGQYLAMIGGCKHCHTADAGDYAGGVVLGTPFGELVGPNITPDPETGIGTWTRDDFEGALRQGRQKDGGPLYPAMPYLSFTQMTDQDIDDLWAYFRNVEPVTHEVEVIQLPFPFNIRTGVNAWQVLYFDAHRFEPDAEKSDQINRGRYLAEGPVHCTSCHTPRNAIGGPIEDRAYQGALVDGWYAPNISGTQGSALEKFDQETLTAYLADEHPDGLAAFGAMYQVTESLQDAQRSDIEAIAAFILDRAEDDEPGRGPEIEGIPDEVMERGAGVYEAQCQSCHAEDGMGGENAARLVDNGGVNAQSPMNVVNVLLQGIETRNQFGPMPSFVNVLSDQELSDVSNYVRRSWGNDGPESATPEMVAESRPDAEETDSIDLTTNCPAPGNYEIPAGVRTQVGDLAGQTVAEEDIAPLVEGFHAAEPDAGYSEAMAALTAEYCLALAEAEPAVGRSVFLERQLSFMNEIDDAMRAAGMTPGE</sequence>
<evidence type="ECO:0000256" key="2">
    <source>
        <dbReference type="ARBA" id="ARBA00022448"/>
    </source>
</evidence>
<keyword evidence="5 8" id="KW-0479">Metal-binding</keyword>
<feature type="region of interest" description="Disordered" evidence="9">
    <location>
        <begin position="390"/>
        <end position="418"/>
    </location>
</feature>
<dbReference type="Proteomes" id="UP000019063">
    <property type="component" value="Unassembled WGS sequence"/>
</dbReference>
<evidence type="ECO:0000256" key="9">
    <source>
        <dbReference type="SAM" id="MobiDB-lite"/>
    </source>
</evidence>
<dbReference type="InterPro" id="IPR009056">
    <property type="entry name" value="Cyt_c-like_dom"/>
</dbReference>
<feature type="domain" description="Cytochrome c" evidence="11">
    <location>
        <begin position="38"/>
        <end position="140"/>
    </location>
</feature>
<feature type="domain" description="Cytochrome c" evidence="11">
    <location>
        <begin position="182"/>
        <end position="289"/>
    </location>
</feature>
<dbReference type="PROSITE" id="PS51007">
    <property type="entry name" value="CYTC"/>
    <property type="match status" value="3"/>
</dbReference>
<evidence type="ECO:0000313" key="12">
    <source>
        <dbReference type="EMBL" id="ETW14150.1"/>
    </source>
</evidence>
<evidence type="ECO:0000256" key="5">
    <source>
        <dbReference type="ARBA" id="ARBA00022723"/>
    </source>
</evidence>
<feature type="chain" id="PRO_5004842306" evidence="10">
    <location>
        <begin position="29"/>
        <end position="518"/>
    </location>
</feature>
<evidence type="ECO:0000256" key="7">
    <source>
        <dbReference type="ARBA" id="ARBA00023004"/>
    </source>
</evidence>
<dbReference type="GO" id="GO:0020037">
    <property type="term" value="F:heme binding"/>
    <property type="evidence" value="ECO:0007669"/>
    <property type="project" value="InterPro"/>
</dbReference>
<dbReference type="EMBL" id="AQQW01000002">
    <property type="protein sequence ID" value="ETW14150.1"/>
    <property type="molecule type" value="Genomic_DNA"/>
</dbReference>
<dbReference type="PATRIC" id="fig|1317118.6.peg.958"/>
<keyword evidence="3 8" id="KW-0349">Heme</keyword>
<gene>
    <name evidence="12" type="ORF">ATO8_04631</name>
</gene>
<dbReference type="Gene3D" id="1.10.760.10">
    <property type="entry name" value="Cytochrome c-like domain"/>
    <property type="match status" value="3"/>
</dbReference>
<evidence type="ECO:0000256" key="10">
    <source>
        <dbReference type="SAM" id="SignalP"/>
    </source>
</evidence>
<keyword evidence="4" id="KW-0679">Respiratory chain</keyword>
<dbReference type="STRING" id="1379903.ATO8_04631"/>
<keyword evidence="2" id="KW-0813">Transport</keyword>
<protein>
    <submittedName>
        <fullName evidence="12">Gluconate 2-dehydrogenase</fullName>
    </submittedName>
</protein>
<evidence type="ECO:0000256" key="1">
    <source>
        <dbReference type="ARBA" id="ARBA00001926"/>
    </source>
</evidence>
<evidence type="ECO:0000259" key="11">
    <source>
        <dbReference type="PROSITE" id="PS51007"/>
    </source>
</evidence>
<dbReference type="Pfam" id="PF13442">
    <property type="entry name" value="Cytochrome_CBB3"/>
    <property type="match status" value="1"/>
</dbReference>
<dbReference type="InterPro" id="IPR008168">
    <property type="entry name" value="Cyt_C_IC"/>
</dbReference>
<keyword evidence="10" id="KW-0732">Signal</keyword>
<proteinExistence type="predicted"/>
<dbReference type="InterPro" id="IPR036909">
    <property type="entry name" value="Cyt_c-like_dom_sf"/>
</dbReference>
<accession>W4HQ64</accession>
<feature type="domain" description="Cytochrome c" evidence="11">
    <location>
        <begin position="306"/>
        <end position="390"/>
    </location>
</feature>
<evidence type="ECO:0000313" key="13">
    <source>
        <dbReference type="Proteomes" id="UP000019063"/>
    </source>
</evidence>
<keyword evidence="13" id="KW-1185">Reference proteome</keyword>
<dbReference type="PRINTS" id="PR00605">
    <property type="entry name" value="CYTCHROMECIC"/>
</dbReference>
<feature type="signal peptide" evidence="10">
    <location>
        <begin position="1"/>
        <end position="28"/>
    </location>
</feature>
<evidence type="ECO:0000256" key="6">
    <source>
        <dbReference type="ARBA" id="ARBA00022982"/>
    </source>
</evidence>
<dbReference type="GO" id="GO:0005506">
    <property type="term" value="F:iron ion binding"/>
    <property type="evidence" value="ECO:0007669"/>
    <property type="project" value="InterPro"/>
</dbReference>
<dbReference type="InterPro" id="IPR051459">
    <property type="entry name" value="Cytochrome_c-type_DH"/>
</dbReference>
<dbReference type="GO" id="GO:0009055">
    <property type="term" value="F:electron transfer activity"/>
    <property type="evidence" value="ECO:0007669"/>
    <property type="project" value="InterPro"/>
</dbReference>
<keyword evidence="6" id="KW-0249">Electron transport</keyword>
<comment type="cofactor">
    <cofactor evidence="1">
        <name>heme c</name>
        <dbReference type="ChEBI" id="CHEBI:61717"/>
    </cofactor>
</comment>
<organism evidence="12 13">
    <name type="scientific">Roseivivax marinus</name>
    <dbReference type="NCBI Taxonomy" id="1379903"/>
    <lineage>
        <taxon>Bacteria</taxon>
        <taxon>Pseudomonadati</taxon>
        <taxon>Pseudomonadota</taxon>
        <taxon>Alphaproteobacteria</taxon>
        <taxon>Rhodobacterales</taxon>
        <taxon>Roseobacteraceae</taxon>
        <taxon>Roseivivax</taxon>
    </lineage>
</organism>
<reference evidence="12 13" key="1">
    <citation type="journal article" date="2014" name="Antonie Van Leeuwenhoek">
        <title>Roseivivax atlanticus sp. nov., isolated from surface seawater of the Atlantic Ocean.</title>
        <authorList>
            <person name="Li G."/>
            <person name="Lai Q."/>
            <person name="Liu X."/>
            <person name="Sun F."/>
            <person name="Shao Z."/>
        </authorList>
    </citation>
    <scope>NUCLEOTIDE SEQUENCE [LARGE SCALE GENOMIC DNA]</scope>
    <source>
        <strain evidence="12 13">22II-s10s</strain>
    </source>
</reference>
<name>W4HQ64_9RHOB</name>
<dbReference type="PANTHER" id="PTHR35008:SF8">
    <property type="entry name" value="ALCOHOL DEHYDROGENASE CYTOCHROME C SUBUNIT"/>
    <property type="match status" value="1"/>
</dbReference>
<dbReference type="AlphaFoldDB" id="W4HQ64"/>
<dbReference type="eggNOG" id="COG2010">
    <property type="taxonomic scope" value="Bacteria"/>
</dbReference>